<evidence type="ECO:0000313" key="4">
    <source>
        <dbReference type="Proteomes" id="UP000569914"/>
    </source>
</evidence>
<proteinExistence type="predicted"/>
<evidence type="ECO:0000313" key="3">
    <source>
        <dbReference type="EMBL" id="NYE70905.1"/>
    </source>
</evidence>
<keyword evidence="1" id="KW-0472">Membrane</keyword>
<dbReference type="RefSeq" id="WP_179750709.1">
    <property type="nucleotide sequence ID" value="NZ_JACCBU010000001.1"/>
</dbReference>
<feature type="transmembrane region" description="Helical" evidence="1">
    <location>
        <begin position="98"/>
        <end position="118"/>
    </location>
</feature>
<feature type="transmembrane region" description="Helical" evidence="1">
    <location>
        <begin position="124"/>
        <end position="147"/>
    </location>
</feature>
<dbReference type="AlphaFoldDB" id="A0A7Y9LBR0"/>
<dbReference type="EMBL" id="JACCBU010000001">
    <property type="protein sequence ID" value="NYE70905.1"/>
    <property type="molecule type" value="Genomic_DNA"/>
</dbReference>
<comment type="caution">
    <text evidence="3">The sequence shown here is derived from an EMBL/GenBank/DDBJ whole genome shotgun (WGS) entry which is preliminary data.</text>
</comment>
<dbReference type="InterPro" id="IPR012551">
    <property type="entry name" value="DUF1707_SHOCT-like"/>
</dbReference>
<keyword evidence="1" id="KW-0812">Transmembrane</keyword>
<dbReference type="Proteomes" id="UP000569914">
    <property type="component" value="Unassembled WGS sequence"/>
</dbReference>
<name>A0A7Y9LBR0_9ACTN</name>
<evidence type="ECO:0000256" key="1">
    <source>
        <dbReference type="SAM" id="Phobius"/>
    </source>
</evidence>
<gene>
    <name evidence="3" type="ORF">BKA15_002234</name>
</gene>
<accession>A0A7Y9LBR0</accession>
<dbReference type="Pfam" id="PF08044">
    <property type="entry name" value="DUF1707"/>
    <property type="match status" value="1"/>
</dbReference>
<sequence length="162" mass="16986">MDLQPIHDGGAGLTKRVGDRERSDVCDELAAHFAAGRLTGEELDDRLARAMRAQTVVDLIELVSDLPRRVPTTPAPAPGPQPGPIPVDRTLAWNGFDIICLLLLIGGLMVSGLLLLVAGAWEPAAFVAALVGGTAAAVGGAAAMHLGHRAMARHDHRVASRR</sequence>
<reference evidence="3 4" key="1">
    <citation type="submission" date="2020-07" db="EMBL/GenBank/DDBJ databases">
        <title>Sequencing the genomes of 1000 actinobacteria strains.</title>
        <authorList>
            <person name="Klenk H.-P."/>
        </authorList>
    </citation>
    <scope>NUCLEOTIDE SEQUENCE [LARGE SCALE GENOMIC DNA]</scope>
    <source>
        <strain evidence="3 4">DSM 22083</strain>
    </source>
</reference>
<keyword evidence="1" id="KW-1133">Transmembrane helix</keyword>
<keyword evidence="4" id="KW-1185">Reference proteome</keyword>
<protein>
    <recommendedName>
        <fullName evidence="2">DUF1707 domain-containing protein</fullName>
    </recommendedName>
</protein>
<organism evidence="3 4">
    <name type="scientific">Microlunatus parietis</name>
    <dbReference type="NCBI Taxonomy" id="682979"/>
    <lineage>
        <taxon>Bacteria</taxon>
        <taxon>Bacillati</taxon>
        <taxon>Actinomycetota</taxon>
        <taxon>Actinomycetes</taxon>
        <taxon>Propionibacteriales</taxon>
        <taxon>Propionibacteriaceae</taxon>
        <taxon>Microlunatus</taxon>
    </lineage>
</organism>
<evidence type="ECO:0000259" key="2">
    <source>
        <dbReference type="Pfam" id="PF08044"/>
    </source>
</evidence>
<feature type="domain" description="DUF1707" evidence="2">
    <location>
        <begin position="16"/>
        <end position="67"/>
    </location>
</feature>